<evidence type="ECO:0000313" key="3">
    <source>
        <dbReference type="Proteomes" id="UP001500840"/>
    </source>
</evidence>
<keyword evidence="1" id="KW-0040">ANK repeat</keyword>
<dbReference type="PANTHER" id="PTHR46427">
    <property type="entry name" value="ANKYRIN REPEAT AND LEM DOMAIN-CONTAINING PROTEIN 1"/>
    <property type="match status" value="1"/>
</dbReference>
<name>A0ABP8MSW5_9BACT</name>
<comment type="caution">
    <text evidence="2">The sequence shown here is derived from an EMBL/GenBank/DDBJ whole genome shotgun (WGS) entry which is preliminary data.</text>
</comment>
<evidence type="ECO:0008006" key="4">
    <source>
        <dbReference type="Google" id="ProtNLM"/>
    </source>
</evidence>
<dbReference type="Proteomes" id="UP001500840">
    <property type="component" value="Unassembled WGS sequence"/>
</dbReference>
<sequence length="145" mass="16367">MLRAVLAHGCDMNVADEFGFTPLETAVALEKSDQIDCLLSHGADPNLGIDRGSTEVEHAVSLNAMSVRTYHRLKQSGARFDLLDEEQSSPLQVNAQRFRRDTFIAMVRDGLNPRVENREGQTPFDKLRENVPLEIFHQVYEEVRG</sequence>
<dbReference type="PANTHER" id="PTHR46427:SF1">
    <property type="entry name" value="ANKYRIN REPEAT AND LEM DOMAIN-CONTAINING PROTEIN 1"/>
    <property type="match status" value="1"/>
</dbReference>
<keyword evidence="3" id="KW-1185">Reference proteome</keyword>
<dbReference type="EMBL" id="BAABGA010000035">
    <property type="protein sequence ID" value="GAA4455552.1"/>
    <property type="molecule type" value="Genomic_DNA"/>
</dbReference>
<dbReference type="InterPro" id="IPR002110">
    <property type="entry name" value="Ankyrin_rpt"/>
</dbReference>
<evidence type="ECO:0000313" key="2">
    <source>
        <dbReference type="EMBL" id="GAA4455552.1"/>
    </source>
</evidence>
<dbReference type="InterPro" id="IPR034998">
    <property type="entry name" value="ANKLE1"/>
</dbReference>
<protein>
    <recommendedName>
        <fullName evidence="4">Ankyrin repeats (3 copies)</fullName>
    </recommendedName>
</protein>
<feature type="repeat" description="ANK" evidence="1">
    <location>
        <begin position="18"/>
        <end position="50"/>
    </location>
</feature>
<accession>A0ABP8MSW5</accession>
<evidence type="ECO:0000256" key="1">
    <source>
        <dbReference type="PROSITE-ProRule" id="PRU00023"/>
    </source>
</evidence>
<dbReference type="Gene3D" id="1.25.40.20">
    <property type="entry name" value="Ankyrin repeat-containing domain"/>
    <property type="match status" value="1"/>
</dbReference>
<gene>
    <name evidence="2" type="ORF">GCM10023156_29760</name>
</gene>
<proteinExistence type="predicted"/>
<dbReference type="PROSITE" id="PS50088">
    <property type="entry name" value="ANK_REPEAT"/>
    <property type="match status" value="1"/>
</dbReference>
<dbReference type="SUPFAM" id="SSF48403">
    <property type="entry name" value="Ankyrin repeat"/>
    <property type="match status" value="1"/>
</dbReference>
<dbReference type="InterPro" id="IPR036770">
    <property type="entry name" value="Ankyrin_rpt-contain_sf"/>
</dbReference>
<organism evidence="2 3">
    <name type="scientific">Novipirellula rosea</name>
    <dbReference type="NCBI Taxonomy" id="1031540"/>
    <lineage>
        <taxon>Bacteria</taxon>
        <taxon>Pseudomonadati</taxon>
        <taxon>Planctomycetota</taxon>
        <taxon>Planctomycetia</taxon>
        <taxon>Pirellulales</taxon>
        <taxon>Pirellulaceae</taxon>
        <taxon>Novipirellula</taxon>
    </lineage>
</organism>
<reference evidence="3" key="1">
    <citation type="journal article" date="2019" name="Int. J. Syst. Evol. Microbiol.">
        <title>The Global Catalogue of Microorganisms (GCM) 10K type strain sequencing project: providing services to taxonomists for standard genome sequencing and annotation.</title>
        <authorList>
            <consortium name="The Broad Institute Genomics Platform"/>
            <consortium name="The Broad Institute Genome Sequencing Center for Infectious Disease"/>
            <person name="Wu L."/>
            <person name="Ma J."/>
        </authorList>
    </citation>
    <scope>NUCLEOTIDE SEQUENCE [LARGE SCALE GENOMIC DNA]</scope>
    <source>
        <strain evidence="3">JCM 17759</strain>
    </source>
</reference>